<organism evidence="1 2">
    <name type="scientific">Nonomuraea polychroma</name>
    <dbReference type="NCBI Taxonomy" id="46176"/>
    <lineage>
        <taxon>Bacteria</taxon>
        <taxon>Bacillati</taxon>
        <taxon>Actinomycetota</taxon>
        <taxon>Actinomycetes</taxon>
        <taxon>Streptosporangiales</taxon>
        <taxon>Streptosporangiaceae</taxon>
        <taxon>Nonomuraea</taxon>
    </lineage>
</organism>
<comment type="caution">
    <text evidence="1">The sequence shown here is derived from an EMBL/GenBank/DDBJ whole genome shotgun (WGS) entry which is preliminary data.</text>
</comment>
<protein>
    <submittedName>
        <fullName evidence="1">Uncharacterized protein</fullName>
    </submittedName>
</protein>
<reference evidence="1 2" key="1">
    <citation type="submission" date="2019-01" db="EMBL/GenBank/DDBJ databases">
        <title>Sequencing the genomes of 1000 actinobacteria strains.</title>
        <authorList>
            <person name="Klenk H.-P."/>
        </authorList>
    </citation>
    <scope>NUCLEOTIDE SEQUENCE [LARGE SCALE GENOMIC DNA]</scope>
    <source>
        <strain evidence="1 2">DSM 43925</strain>
    </source>
</reference>
<evidence type="ECO:0000313" key="2">
    <source>
        <dbReference type="Proteomes" id="UP000284824"/>
    </source>
</evidence>
<sequence>MPTGPGNPTFTVQRITSRKVHFLVTYPARNRATLDLAPLDFAPFGDFRITLEEIDGRKAVVSVSAPGLP</sequence>
<accession>A0A438M4J9</accession>
<dbReference type="AlphaFoldDB" id="A0A438M4J9"/>
<name>A0A438M4J9_9ACTN</name>
<proteinExistence type="predicted"/>
<keyword evidence="2" id="KW-1185">Reference proteome</keyword>
<gene>
    <name evidence="1" type="ORF">EDD27_3188</name>
</gene>
<dbReference type="EMBL" id="SAUN01000001">
    <property type="protein sequence ID" value="RVX40764.1"/>
    <property type="molecule type" value="Genomic_DNA"/>
</dbReference>
<dbReference type="Proteomes" id="UP000284824">
    <property type="component" value="Unassembled WGS sequence"/>
</dbReference>
<evidence type="ECO:0000313" key="1">
    <source>
        <dbReference type="EMBL" id="RVX40764.1"/>
    </source>
</evidence>